<proteinExistence type="predicted"/>
<gene>
    <name evidence="1" type="ORF">CEPID_12635</name>
</gene>
<evidence type="ECO:0000313" key="2">
    <source>
        <dbReference type="Proteomes" id="UP000035368"/>
    </source>
</evidence>
<dbReference type="AlphaFoldDB" id="A0A0G3GT96"/>
<dbReference type="EMBL" id="CP011541">
    <property type="protein sequence ID" value="AKK04349.1"/>
    <property type="molecule type" value="Genomic_DNA"/>
</dbReference>
<dbReference type="STRING" id="1050174.CEPID_12635"/>
<name>A0A0G3GT96_9CORY</name>
<keyword evidence="2" id="KW-1185">Reference proteome</keyword>
<sequence length="70" mass="7584">MSEFSSLSTTGDNTSNTSIKCSIRLHIKSYKRAHIKTKPVQLNVMSSAAPAVDKRRSKNLVGAVFAQMGS</sequence>
<protein>
    <submittedName>
        <fullName evidence="1">Uncharacterized protein</fullName>
    </submittedName>
</protein>
<reference evidence="1 2" key="1">
    <citation type="submission" date="2015-05" db="EMBL/GenBank/DDBJ databases">
        <title>Complete genome sequence of Corynebacterium epidermidicanis DSM 45586, isolated from the skin of a dog suffering from pruritus.</title>
        <authorList>
            <person name="Ruckert C."/>
            <person name="Albersmeier A."/>
            <person name="Winkler A."/>
            <person name="Tauch A."/>
        </authorList>
    </citation>
    <scope>NUCLEOTIDE SEQUENCE [LARGE SCALE GENOMIC DNA]</scope>
    <source>
        <strain evidence="1 2">DSM 45586</strain>
    </source>
</reference>
<dbReference type="KEGG" id="cei:CEPID_12635"/>
<organism evidence="1 2">
    <name type="scientific">Corynebacterium epidermidicanis</name>
    <dbReference type="NCBI Taxonomy" id="1050174"/>
    <lineage>
        <taxon>Bacteria</taxon>
        <taxon>Bacillati</taxon>
        <taxon>Actinomycetota</taxon>
        <taxon>Actinomycetes</taxon>
        <taxon>Mycobacteriales</taxon>
        <taxon>Corynebacteriaceae</taxon>
        <taxon>Corynebacterium</taxon>
    </lineage>
</organism>
<dbReference type="PATRIC" id="fig|1050174.4.peg.2551"/>
<evidence type="ECO:0000313" key="1">
    <source>
        <dbReference type="EMBL" id="AKK04349.1"/>
    </source>
</evidence>
<accession>A0A0G3GT96</accession>
<dbReference type="Proteomes" id="UP000035368">
    <property type="component" value="Chromosome"/>
</dbReference>